<gene>
    <name evidence="1" type="ORF">E7746_02795</name>
</gene>
<dbReference type="GO" id="GO:0019698">
    <property type="term" value="P:D-galacturonate catabolic process"/>
    <property type="evidence" value="ECO:0007669"/>
    <property type="project" value="TreeGrafter"/>
</dbReference>
<dbReference type="AlphaFoldDB" id="A0A4P7VPJ2"/>
<keyword evidence="1" id="KW-0012">Acyltransferase</keyword>
<dbReference type="Proteomes" id="UP000297031">
    <property type="component" value="Chromosome"/>
</dbReference>
<dbReference type="PANTHER" id="PTHR30068:SF3">
    <property type="entry name" value="PHOSPHOLIPID_GLYCEROL ACYLTRANSFERASE DOMAIN-CONTAINING PROTEIN"/>
    <property type="match status" value="1"/>
</dbReference>
<reference evidence="1 2" key="1">
    <citation type="submission" date="2019-02" db="EMBL/GenBank/DDBJ databases">
        <title>Isolation and identification of novel species under the genus Muribaculum.</title>
        <authorList>
            <person name="Miyake S."/>
            <person name="Ding Y."/>
            <person name="Low A."/>
            <person name="Soh M."/>
            <person name="Seedorf H."/>
        </authorList>
    </citation>
    <scope>NUCLEOTIDE SEQUENCE [LARGE SCALE GENOMIC DNA]</scope>
    <source>
        <strain evidence="1 2">TLL-A4</strain>
    </source>
</reference>
<keyword evidence="2" id="KW-1185">Reference proteome</keyword>
<sequence>MNKEEQLFNDICPYPDSMFHEKMEHLVKEPGFEHAVKWVLPQVDFQEFCKELLQVQDKETFQRKIMWPFLEMLAAKTTSGVTMDGVENIDCSKAYTFITNHRDIVLDTSFLNLCFLRAGLPTTEVAIGSNLLIYEWISDLVRLNKSFIVKRNLPRAKALEAASELSAYIHYAVSDRRQSVWIAEREGRSKDSSDLAQDSLIKMLGLAGGHDFHDNLMEINLMPVSISYEYDPNDYLKAREFLLKRRNPDFKKSQRDDLFSMETGLLQPKGRVHYTVGNTLTDELKELPNDLDKTSIARDVCQLVDCQIHSGFKIFPINYIAYDKLHDTDEFARHYNDDDVAGFERYIDEQLAKVEDVPDLTADDMAYMQKMMLTMYANPLKNKMSASRYCRK</sequence>
<dbReference type="RefSeq" id="WP_136409763.1">
    <property type="nucleotide sequence ID" value="NZ_CP039393.1"/>
</dbReference>
<dbReference type="GO" id="GO:0016746">
    <property type="term" value="F:acyltransferase activity"/>
    <property type="evidence" value="ECO:0007669"/>
    <property type="project" value="UniProtKB-KW"/>
</dbReference>
<evidence type="ECO:0000313" key="1">
    <source>
        <dbReference type="EMBL" id="QCD34879.1"/>
    </source>
</evidence>
<dbReference type="EMBL" id="CP039393">
    <property type="protein sequence ID" value="QCD34879.1"/>
    <property type="molecule type" value="Genomic_DNA"/>
</dbReference>
<keyword evidence="1" id="KW-0808">Transferase</keyword>
<dbReference type="PANTHER" id="PTHR30068">
    <property type="entry name" value="URONATE ISOMERASE"/>
    <property type="match status" value="1"/>
</dbReference>
<dbReference type="KEGG" id="mgod:E7746_02795"/>
<proteinExistence type="predicted"/>
<accession>A0A4P7VPJ2</accession>
<dbReference type="GO" id="GO:0042840">
    <property type="term" value="P:D-glucuronate catabolic process"/>
    <property type="evidence" value="ECO:0007669"/>
    <property type="project" value="TreeGrafter"/>
</dbReference>
<protein>
    <submittedName>
        <fullName evidence="1">Acyltransferase</fullName>
    </submittedName>
</protein>
<dbReference type="OrthoDB" id="1078132at2"/>
<name>A0A4P7VPJ2_9BACT</name>
<evidence type="ECO:0000313" key="2">
    <source>
        <dbReference type="Proteomes" id="UP000297031"/>
    </source>
</evidence>
<organism evidence="1 2">
    <name type="scientific">Muribaculum gordoncarteri</name>
    <dbReference type="NCBI Taxonomy" id="2530390"/>
    <lineage>
        <taxon>Bacteria</taxon>
        <taxon>Pseudomonadati</taxon>
        <taxon>Bacteroidota</taxon>
        <taxon>Bacteroidia</taxon>
        <taxon>Bacteroidales</taxon>
        <taxon>Muribaculaceae</taxon>
        <taxon>Muribaculum</taxon>
    </lineage>
</organism>